<keyword evidence="2" id="KW-1185">Reference proteome</keyword>
<gene>
    <name evidence="1" type="ORF">SNE35_10355</name>
</gene>
<organism evidence="1 2">
    <name type="scientific">Roseateles agri</name>
    <dbReference type="NCBI Taxonomy" id="3098619"/>
    <lineage>
        <taxon>Bacteria</taxon>
        <taxon>Pseudomonadati</taxon>
        <taxon>Pseudomonadota</taxon>
        <taxon>Betaproteobacteria</taxon>
        <taxon>Burkholderiales</taxon>
        <taxon>Sphaerotilaceae</taxon>
        <taxon>Roseateles</taxon>
    </lineage>
</organism>
<dbReference type="PANTHER" id="PTHR39166">
    <property type="entry name" value="BLL1166 PROTEIN"/>
    <property type="match status" value="1"/>
</dbReference>
<dbReference type="Pfam" id="PF06042">
    <property type="entry name" value="NTP_transf_6"/>
    <property type="match status" value="1"/>
</dbReference>
<dbReference type="Proteomes" id="UP001285263">
    <property type="component" value="Unassembled WGS sequence"/>
</dbReference>
<proteinExistence type="predicted"/>
<evidence type="ECO:0000313" key="1">
    <source>
        <dbReference type="EMBL" id="MDY0744911.1"/>
    </source>
</evidence>
<protein>
    <submittedName>
        <fullName evidence="1">Nucleotidyltransferase family protein</fullName>
    </submittedName>
</protein>
<reference evidence="1 2" key="1">
    <citation type="submission" date="2023-11" db="EMBL/GenBank/DDBJ databases">
        <title>Paucibacter sp. nov., isolated from fresh soil in Korea.</title>
        <authorList>
            <person name="Le N.T.T."/>
        </authorList>
    </citation>
    <scope>NUCLEOTIDE SEQUENCE [LARGE SCALE GENOMIC DNA]</scope>
    <source>
        <strain evidence="1 2">R3-3</strain>
    </source>
</reference>
<dbReference type="PANTHER" id="PTHR39166:SF1">
    <property type="entry name" value="BLL1166 PROTEIN"/>
    <property type="match status" value="1"/>
</dbReference>
<dbReference type="EMBL" id="JAXCLA010000003">
    <property type="protein sequence ID" value="MDY0744911.1"/>
    <property type="molecule type" value="Genomic_DNA"/>
</dbReference>
<dbReference type="InterPro" id="IPR009267">
    <property type="entry name" value="NTP_transf_6"/>
</dbReference>
<accession>A0ABU5DF86</accession>
<evidence type="ECO:0000313" key="2">
    <source>
        <dbReference type="Proteomes" id="UP001285263"/>
    </source>
</evidence>
<dbReference type="RefSeq" id="WP_320422820.1">
    <property type="nucleotide sequence ID" value="NZ_JAXCLA010000003.1"/>
</dbReference>
<sequence>MSFETESERIDRLIAVVRQSKWIMDALVAVRSLGLSSWCIGAGAIRNLVWDELHDKSEPSELADVDVTYFDAECLDPQQDRELQAKLTAALPDVPWEVTNQAAVHQWFEQHFGHAVPPLGSLEEAVGSWPEYATSVGIRLEADDSITVIAPHGLEDLFACVVRRNPIRVSVDTYRQRVEQKRYAARWSKVQVMLC</sequence>
<name>A0ABU5DF86_9BURK</name>
<comment type="caution">
    <text evidence="1">The sequence shown here is derived from an EMBL/GenBank/DDBJ whole genome shotgun (WGS) entry which is preliminary data.</text>
</comment>